<dbReference type="EMBL" id="HBUE01063079">
    <property type="protein sequence ID" value="CAG6469488.1"/>
    <property type="molecule type" value="Transcribed_RNA"/>
</dbReference>
<dbReference type="EMBL" id="HBUE01284202">
    <property type="protein sequence ID" value="CAG6570574.1"/>
    <property type="molecule type" value="Transcribed_RNA"/>
</dbReference>
<dbReference type="EMBL" id="HBUE01063082">
    <property type="protein sequence ID" value="CAG6469492.1"/>
    <property type="molecule type" value="Transcribed_RNA"/>
</dbReference>
<protein>
    <submittedName>
        <fullName evidence="1">(northern house mosquito) hypothetical protein</fullName>
    </submittedName>
</protein>
<name>A0A8D8B8D8_CULPI</name>
<reference evidence="1" key="1">
    <citation type="submission" date="2021-05" db="EMBL/GenBank/DDBJ databases">
        <authorList>
            <person name="Alioto T."/>
            <person name="Alioto T."/>
            <person name="Gomez Garrido J."/>
        </authorList>
    </citation>
    <scope>NUCLEOTIDE SEQUENCE</scope>
</reference>
<dbReference type="EMBL" id="HBUE01178625">
    <property type="protein sequence ID" value="CAG6519026.1"/>
    <property type="molecule type" value="Transcribed_RNA"/>
</dbReference>
<evidence type="ECO:0000313" key="1">
    <source>
        <dbReference type="EMBL" id="CAG6469488.1"/>
    </source>
</evidence>
<sequence>MDIKSMVQGISNVPPQPLYICPIRCFFAVSHSGTHASRCTTKVVFTNFCNYFGKFNLSEFFVCSFHDVVTTQLMSDLLSVVRVIFELWDSCSVSVGGDDGELQPFSFDYSESLVDNG</sequence>
<organism evidence="1">
    <name type="scientific">Culex pipiens</name>
    <name type="common">House mosquito</name>
    <dbReference type="NCBI Taxonomy" id="7175"/>
    <lineage>
        <taxon>Eukaryota</taxon>
        <taxon>Metazoa</taxon>
        <taxon>Ecdysozoa</taxon>
        <taxon>Arthropoda</taxon>
        <taxon>Hexapoda</taxon>
        <taxon>Insecta</taxon>
        <taxon>Pterygota</taxon>
        <taxon>Neoptera</taxon>
        <taxon>Endopterygota</taxon>
        <taxon>Diptera</taxon>
        <taxon>Nematocera</taxon>
        <taxon>Culicoidea</taxon>
        <taxon>Culicidae</taxon>
        <taxon>Culicinae</taxon>
        <taxon>Culicini</taxon>
        <taxon>Culex</taxon>
        <taxon>Culex</taxon>
    </lineage>
</organism>
<dbReference type="EMBL" id="HBUE01063083">
    <property type="protein sequence ID" value="CAG6469495.1"/>
    <property type="molecule type" value="Transcribed_RNA"/>
</dbReference>
<proteinExistence type="predicted"/>
<dbReference type="AlphaFoldDB" id="A0A8D8B8D8"/>
<accession>A0A8D8B8D8</accession>